<gene>
    <name evidence="10 12" type="primary">murJ</name>
    <name evidence="12" type="ORF">GWP43_13255</name>
</gene>
<dbReference type="NCBIfam" id="TIGR01695">
    <property type="entry name" value="murJ_mviN"/>
    <property type="match status" value="1"/>
</dbReference>
<dbReference type="RefSeq" id="WP_162664535.1">
    <property type="nucleotide sequence ID" value="NZ_CP048020.1"/>
</dbReference>
<reference evidence="12 13" key="1">
    <citation type="submission" date="2020-01" db="EMBL/GenBank/DDBJ databases">
        <title>Complete genome sequence of a human oral phylogroup 1 Treponema sp. strain ATCC 700766, originally isolated from periodontitis dental plaque.</title>
        <authorList>
            <person name="Chan Y."/>
            <person name="Huo Y.-B."/>
            <person name="Yu X.-L."/>
            <person name="Zeng H."/>
            <person name="Leung W.-K."/>
            <person name="Watt R.M."/>
        </authorList>
    </citation>
    <scope>NUCLEOTIDE SEQUENCE [LARGE SCALE GENOMIC DNA]</scope>
    <source>
        <strain evidence="12 13">OMZ 804</strain>
    </source>
</reference>
<evidence type="ECO:0000256" key="4">
    <source>
        <dbReference type="ARBA" id="ARBA00022960"/>
    </source>
</evidence>
<dbReference type="KEGG" id="trz:GWP43_13255"/>
<dbReference type="GO" id="GO:0005886">
    <property type="term" value="C:plasma membrane"/>
    <property type="evidence" value="ECO:0007669"/>
    <property type="project" value="UniProtKB-SubCell"/>
</dbReference>
<sequence>MNRKSSLLKSGISLSVLTLVSRVLGLIREMTKSAFLGTGPLADAFTVAFMIPNLLRRIFAENSMTVAFIPTFQTYLEEEKRNTPNAKASMKEFLSATFTMLSFAVTGTVIIGILCSDLIVAVFFPKIGDFSATVLLTRIMFPYLLLISVAAFFQGILNGVRSFLPTGITPILFNLSVIGCTFVLAKPCGNPALAMAIGVVIGGSCQMLFQLPFVLRAGFSFKLIPFRRCVRNAGARKILKLIVPTLIGTAVYQINDLVSTALATYSGVGVAASLQYSIRLQELILGIFAVSVGTVILPDLSAHAVNKQWEVFQKLLLNAAKIIALVTVPATIFLLCSGEHIIILVYKSRRFTDESVRLTLQAFQWHIAGLFFIALNRILTSAFYAQSDTKRPTIAGIACFGINIVLAAALASIMQGGGIALALTAASAVNTGLLLYFLTKSDSIDVRTLLVSASGFTVKMLLFSLIAAAPLYFFGARLYDPLAAYPRIIAQGLPLFISAALFALIILALLLITGDSLLKTAVQKIRQR</sequence>
<proteinExistence type="inferred from homology"/>
<dbReference type="CDD" id="cd13123">
    <property type="entry name" value="MATE_MurJ_like"/>
    <property type="match status" value="1"/>
</dbReference>
<keyword evidence="6 10" id="KW-1133">Transmembrane helix</keyword>
<dbReference type="GO" id="GO:0008360">
    <property type="term" value="P:regulation of cell shape"/>
    <property type="evidence" value="ECO:0007669"/>
    <property type="project" value="UniProtKB-UniRule"/>
</dbReference>
<feature type="transmembrane region" description="Helical" evidence="10">
    <location>
        <begin position="163"/>
        <end position="185"/>
    </location>
</feature>
<dbReference type="AlphaFoldDB" id="A0A6P1Y4E3"/>
<evidence type="ECO:0000256" key="6">
    <source>
        <dbReference type="ARBA" id="ARBA00022989"/>
    </source>
</evidence>
<evidence type="ECO:0000313" key="13">
    <source>
        <dbReference type="Proteomes" id="UP000464374"/>
    </source>
</evidence>
<dbReference type="UniPathway" id="UPA00219"/>
<feature type="transmembrane region" description="Helical" evidence="10">
    <location>
        <begin position="283"/>
        <end position="301"/>
    </location>
</feature>
<feature type="transmembrane region" description="Helical" evidence="10">
    <location>
        <begin position="35"/>
        <end position="55"/>
    </location>
</feature>
<feature type="transmembrane region" description="Helical" evidence="10">
    <location>
        <begin position="100"/>
        <end position="124"/>
    </location>
</feature>
<keyword evidence="3 10" id="KW-0812">Transmembrane</keyword>
<comment type="similarity">
    <text evidence="9 10 11">Belongs to the MurJ/MviN family.</text>
</comment>
<feature type="transmembrane region" description="Helical" evidence="10">
    <location>
        <begin position="322"/>
        <end position="345"/>
    </location>
</feature>
<feature type="transmembrane region" description="Helical" evidence="10">
    <location>
        <begin position="130"/>
        <end position="151"/>
    </location>
</feature>
<feature type="transmembrane region" description="Helical" evidence="10">
    <location>
        <begin position="365"/>
        <end position="385"/>
    </location>
</feature>
<feature type="transmembrane region" description="Helical" evidence="10">
    <location>
        <begin position="450"/>
        <end position="475"/>
    </location>
</feature>
<evidence type="ECO:0000256" key="7">
    <source>
        <dbReference type="ARBA" id="ARBA00023136"/>
    </source>
</evidence>
<keyword evidence="10 11" id="KW-0961">Cell wall biogenesis/degradation</keyword>
<evidence type="ECO:0000256" key="10">
    <source>
        <dbReference type="HAMAP-Rule" id="MF_02078"/>
    </source>
</evidence>
<feature type="transmembrane region" description="Helical" evidence="10">
    <location>
        <begin position="419"/>
        <end position="438"/>
    </location>
</feature>
<comment type="subcellular location">
    <subcellularLocation>
        <location evidence="1 10">Cell membrane</location>
        <topology evidence="1 10">Multi-pass membrane protein</topology>
    </subcellularLocation>
</comment>
<evidence type="ECO:0000256" key="9">
    <source>
        <dbReference type="ARBA" id="ARBA00061532"/>
    </source>
</evidence>
<dbReference type="GO" id="GO:0015648">
    <property type="term" value="F:lipid-linked peptidoglycan transporter activity"/>
    <property type="evidence" value="ECO:0007669"/>
    <property type="project" value="UniProtKB-UniRule"/>
</dbReference>
<organism evidence="12 13">
    <name type="scientific">Treponema vincentii</name>
    <dbReference type="NCBI Taxonomy" id="69710"/>
    <lineage>
        <taxon>Bacteria</taxon>
        <taxon>Pseudomonadati</taxon>
        <taxon>Spirochaetota</taxon>
        <taxon>Spirochaetia</taxon>
        <taxon>Spirochaetales</taxon>
        <taxon>Treponemataceae</taxon>
        <taxon>Treponema</taxon>
    </lineage>
</organism>
<dbReference type="PANTHER" id="PTHR47019:SF1">
    <property type="entry name" value="LIPID II FLIPPASE MURJ"/>
    <property type="match status" value="1"/>
</dbReference>
<dbReference type="PIRSF" id="PIRSF002869">
    <property type="entry name" value="MviN"/>
    <property type="match status" value="1"/>
</dbReference>
<dbReference type="GO" id="GO:0034204">
    <property type="term" value="P:lipid translocation"/>
    <property type="evidence" value="ECO:0007669"/>
    <property type="project" value="TreeGrafter"/>
</dbReference>
<keyword evidence="10 11" id="KW-0813">Transport</keyword>
<dbReference type="GO" id="GO:0009252">
    <property type="term" value="P:peptidoglycan biosynthetic process"/>
    <property type="evidence" value="ECO:0007669"/>
    <property type="project" value="UniProtKB-UniRule"/>
</dbReference>
<dbReference type="Proteomes" id="UP000464374">
    <property type="component" value="Chromosome"/>
</dbReference>
<feature type="transmembrane region" description="Helical" evidence="10">
    <location>
        <begin position="495"/>
        <end position="518"/>
    </location>
</feature>
<dbReference type="HAMAP" id="MF_02078">
    <property type="entry name" value="MurJ_MviN"/>
    <property type="match status" value="1"/>
</dbReference>
<evidence type="ECO:0000256" key="3">
    <source>
        <dbReference type="ARBA" id="ARBA00022692"/>
    </source>
</evidence>
<evidence type="ECO:0000256" key="1">
    <source>
        <dbReference type="ARBA" id="ARBA00004651"/>
    </source>
</evidence>
<dbReference type="PRINTS" id="PR01806">
    <property type="entry name" value="VIRFACTRMVIN"/>
</dbReference>
<keyword evidence="2 10" id="KW-1003">Cell membrane</keyword>
<evidence type="ECO:0000256" key="5">
    <source>
        <dbReference type="ARBA" id="ARBA00022984"/>
    </source>
</evidence>
<dbReference type="InterPro" id="IPR051050">
    <property type="entry name" value="Lipid_II_flippase_MurJ/MviN"/>
</dbReference>
<dbReference type="PANTHER" id="PTHR47019">
    <property type="entry name" value="LIPID II FLIPPASE MURJ"/>
    <property type="match status" value="1"/>
</dbReference>
<keyword evidence="5 10" id="KW-0573">Peptidoglycan synthesis</keyword>
<feature type="transmembrane region" description="Helical" evidence="10">
    <location>
        <begin position="392"/>
        <end position="413"/>
    </location>
</feature>
<protein>
    <recommendedName>
        <fullName evidence="10">Probable lipid II flippase MurJ</fullName>
    </recommendedName>
</protein>
<keyword evidence="7 10" id="KW-0472">Membrane</keyword>
<comment type="function">
    <text evidence="8 10 11">Involved in peptidoglycan biosynthesis. Transports lipid-linked peptidoglycan precursors from the inner to the outer leaflet of the cytoplasmic membrane.</text>
</comment>
<accession>A0A6P1Y4E3</accession>
<name>A0A6P1Y4E3_9SPIR</name>
<evidence type="ECO:0000256" key="11">
    <source>
        <dbReference type="PIRNR" id="PIRNR002869"/>
    </source>
</evidence>
<dbReference type="Pfam" id="PF03023">
    <property type="entry name" value="MurJ"/>
    <property type="match status" value="1"/>
</dbReference>
<dbReference type="EMBL" id="CP048020">
    <property type="protein sequence ID" value="QHX44259.1"/>
    <property type="molecule type" value="Genomic_DNA"/>
</dbReference>
<keyword evidence="4 10" id="KW-0133">Cell shape</keyword>
<comment type="pathway">
    <text evidence="10">Cell wall biogenesis; peptidoglycan biosynthesis.</text>
</comment>
<feature type="transmembrane region" description="Helical" evidence="10">
    <location>
        <begin position="238"/>
        <end position="255"/>
    </location>
</feature>
<evidence type="ECO:0000256" key="8">
    <source>
        <dbReference type="ARBA" id="ARBA00060041"/>
    </source>
</evidence>
<feature type="transmembrane region" description="Helical" evidence="10">
    <location>
        <begin position="191"/>
        <end position="217"/>
    </location>
</feature>
<evidence type="ECO:0000256" key="2">
    <source>
        <dbReference type="ARBA" id="ARBA00022475"/>
    </source>
</evidence>
<dbReference type="GO" id="GO:0071555">
    <property type="term" value="P:cell wall organization"/>
    <property type="evidence" value="ECO:0007669"/>
    <property type="project" value="UniProtKB-UniRule"/>
</dbReference>
<evidence type="ECO:0000313" key="12">
    <source>
        <dbReference type="EMBL" id="QHX44259.1"/>
    </source>
</evidence>
<dbReference type="InterPro" id="IPR004268">
    <property type="entry name" value="MurJ"/>
</dbReference>